<dbReference type="AlphaFoldDB" id="A0AAD9G1J7"/>
<dbReference type="EMBL" id="JASMQC010000041">
    <property type="protein sequence ID" value="KAK1930120.1"/>
    <property type="molecule type" value="Genomic_DNA"/>
</dbReference>
<proteinExistence type="predicted"/>
<comment type="caution">
    <text evidence="1">The sequence shown here is derived from an EMBL/GenBank/DDBJ whole genome shotgun (WGS) entry which is preliminary data.</text>
</comment>
<reference evidence="1" key="1">
    <citation type="submission" date="2023-08" db="EMBL/GenBank/DDBJ databases">
        <title>Reference Genome Resource for the Citrus Pathogen Phytophthora citrophthora.</title>
        <authorList>
            <person name="Moller H."/>
            <person name="Coetzee B."/>
            <person name="Rose L.J."/>
            <person name="Van Niekerk J.M."/>
        </authorList>
    </citation>
    <scope>NUCLEOTIDE SEQUENCE</scope>
    <source>
        <strain evidence="1">STE-U-9442</strain>
    </source>
</reference>
<evidence type="ECO:0000313" key="2">
    <source>
        <dbReference type="Proteomes" id="UP001259832"/>
    </source>
</evidence>
<dbReference type="PANTHER" id="PTHR13510">
    <property type="entry name" value="FYVE-FINGER-CONTAINING RAB5 EFFECTOR PROTEIN RABENOSYN-5-RELATED"/>
    <property type="match status" value="1"/>
</dbReference>
<dbReference type="PANTHER" id="PTHR13510:SF44">
    <property type="entry name" value="RABENOSYN-5"/>
    <property type="match status" value="1"/>
</dbReference>
<sequence>MADAEEQDQASSLRAFVASSDSIIAKTALQYVDYVRSSRRIVDTSKWLKLKSERGVDLYTERVEQRSARNSICNMRHSMPENCSSSESFGPLRTTMVSAFGGGTRTGTLTEVMNGLYADTTEQMQLNAPIQFGSILDCGVVRTFRTRSDANPYEFFGIKFVEKFGHIPGVIDQLCWVERMGITVTAGKRFGFQLMKSVESEDRTSDQSVRRVNMSVCYLYCQATPDAVDVFIRGIVELPGSSKLRKRQETINAAGDYILAAIHGRECQRMKTIATLIEKSKTERESLIACHCSKVVRGLEKVEMCSGCQEAMRRPKLVAVSDADSRRRGSEGAFPVSMNGFSAVDIHVSFSWTAPSESLRGAKLKSRYGSIRDDGDIPETVARSYRESESFRMMLPIRDPRPSSNYRINRRKRENILVTMLRKHERERRNSASTTSTTSI</sequence>
<dbReference type="InterPro" id="IPR052727">
    <property type="entry name" value="Rab4/Rab5_effector"/>
</dbReference>
<keyword evidence="2" id="KW-1185">Reference proteome</keyword>
<protein>
    <submittedName>
        <fullName evidence="1">Uncharacterized protein</fullName>
    </submittedName>
</protein>
<evidence type="ECO:0000313" key="1">
    <source>
        <dbReference type="EMBL" id="KAK1930120.1"/>
    </source>
</evidence>
<organism evidence="1 2">
    <name type="scientific">Phytophthora citrophthora</name>
    <dbReference type="NCBI Taxonomy" id="4793"/>
    <lineage>
        <taxon>Eukaryota</taxon>
        <taxon>Sar</taxon>
        <taxon>Stramenopiles</taxon>
        <taxon>Oomycota</taxon>
        <taxon>Peronosporomycetes</taxon>
        <taxon>Peronosporales</taxon>
        <taxon>Peronosporaceae</taxon>
        <taxon>Phytophthora</taxon>
    </lineage>
</organism>
<name>A0AAD9G1J7_9STRA</name>
<dbReference type="Proteomes" id="UP001259832">
    <property type="component" value="Unassembled WGS sequence"/>
</dbReference>
<gene>
    <name evidence="1" type="ORF">P3T76_014354</name>
</gene>
<accession>A0AAD9G1J7</accession>